<name>A0A2T0SML4_9BACT</name>
<dbReference type="HAMAP" id="MF_01147">
    <property type="entry name" value="Lgt"/>
    <property type="match status" value="1"/>
</dbReference>
<feature type="transmembrane region" description="Helical" evidence="7">
    <location>
        <begin position="56"/>
        <end position="76"/>
    </location>
</feature>
<feature type="transmembrane region" description="Helical" evidence="7">
    <location>
        <begin position="188"/>
        <end position="207"/>
    </location>
</feature>
<dbReference type="OrthoDB" id="871140at2"/>
<evidence type="ECO:0000256" key="1">
    <source>
        <dbReference type="ARBA" id="ARBA00007150"/>
    </source>
</evidence>
<sequence length="288" mass="33003">MLHYLIWEPDPEIFHIGAFSVRWYGLLFAMGFLIGMQIMTYIFKVERKPVSDTDSLLIYMVVSTIVGARLGHFLFYEPEVLINHPLTVITPPFAGLASHGATIGILLALWLYSRRKESIATNQTFLWVTDRIVIVVALAGAFIRLGNFVNSEIIGRPTDLPWGVVFPRADYRDIPGPEVLHIVPRHPAQLYESLSCLIIFCVLLWFWNRHKEKTPRGSMLGMFLIWIFTLRFLFEYVKENQVAKEATMALNIGQLLSIPAVLLGIYFLVRSYKHPVVAPKELEDTLRK</sequence>
<comment type="function">
    <text evidence="7">Catalyzes the transfer of the diacylglyceryl group from phosphatidylglycerol to the sulfhydryl group of the N-terminal cysteine of a prolipoprotein, the first step in the formation of mature lipoproteins.</text>
</comment>
<evidence type="ECO:0000256" key="6">
    <source>
        <dbReference type="ARBA" id="ARBA00023136"/>
    </source>
</evidence>
<comment type="subcellular location">
    <subcellularLocation>
        <location evidence="7">Cell membrane</location>
        <topology evidence="7">Multi-pass membrane protein</topology>
    </subcellularLocation>
</comment>
<keyword evidence="9" id="KW-1185">Reference proteome</keyword>
<protein>
    <recommendedName>
        <fullName evidence="7">Phosphatidylglycerol--prolipoprotein diacylglyceryl transferase</fullName>
        <ecNumber evidence="7">2.5.1.145</ecNumber>
    </recommendedName>
</protein>
<dbReference type="GO" id="GO:0042158">
    <property type="term" value="P:lipoprotein biosynthetic process"/>
    <property type="evidence" value="ECO:0007669"/>
    <property type="project" value="UniProtKB-UniRule"/>
</dbReference>
<comment type="catalytic activity">
    <reaction evidence="7">
        <text>L-cysteinyl-[prolipoprotein] + a 1,2-diacyl-sn-glycero-3-phospho-(1'-sn-glycerol) = an S-1,2-diacyl-sn-glyceryl-L-cysteinyl-[prolipoprotein] + sn-glycerol 1-phosphate + H(+)</text>
        <dbReference type="Rhea" id="RHEA:56712"/>
        <dbReference type="Rhea" id="RHEA-COMP:14679"/>
        <dbReference type="Rhea" id="RHEA-COMP:14680"/>
        <dbReference type="ChEBI" id="CHEBI:15378"/>
        <dbReference type="ChEBI" id="CHEBI:29950"/>
        <dbReference type="ChEBI" id="CHEBI:57685"/>
        <dbReference type="ChEBI" id="CHEBI:64716"/>
        <dbReference type="ChEBI" id="CHEBI:140658"/>
        <dbReference type="EC" id="2.5.1.145"/>
    </reaction>
</comment>
<comment type="pathway">
    <text evidence="7">Protein modification; lipoprotein biosynthesis (diacylglyceryl transfer).</text>
</comment>
<evidence type="ECO:0000256" key="3">
    <source>
        <dbReference type="ARBA" id="ARBA00022679"/>
    </source>
</evidence>
<evidence type="ECO:0000256" key="7">
    <source>
        <dbReference type="HAMAP-Rule" id="MF_01147"/>
    </source>
</evidence>
<feature type="transmembrane region" description="Helical" evidence="7">
    <location>
        <begin position="23"/>
        <end position="44"/>
    </location>
</feature>
<keyword evidence="2 7" id="KW-1003">Cell membrane</keyword>
<dbReference type="NCBIfam" id="TIGR00544">
    <property type="entry name" value="lgt"/>
    <property type="match status" value="1"/>
</dbReference>
<evidence type="ECO:0000313" key="9">
    <source>
        <dbReference type="Proteomes" id="UP000238375"/>
    </source>
</evidence>
<accession>A0A2T0SML4</accession>
<organism evidence="8 9">
    <name type="scientific">Spirosoma oryzae</name>
    <dbReference type="NCBI Taxonomy" id="1469603"/>
    <lineage>
        <taxon>Bacteria</taxon>
        <taxon>Pseudomonadati</taxon>
        <taxon>Bacteroidota</taxon>
        <taxon>Cytophagia</taxon>
        <taxon>Cytophagales</taxon>
        <taxon>Cytophagaceae</taxon>
        <taxon>Spirosoma</taxon>
    </lineage>
</organism>
<dbReference type="InterPro" id="IPR001640">
    <property type="entry name" value="Lgt"/>
</dbReference>
<feature type="transmembrane region" description="Helical" evidence="7">
    <location>
        <begin position="249"/>
        <end position="269"/>
    </location>
</feature>
<gene>
    <name evidence="7" type="primary">lgt</name>
    <name evidence="8" type="ORF">CLV58_11650</name>
</gene>
<evidence type="ECO:0000256" key="5">
    <source>
        <dbReference type="ARBA" id="ARBA00022989"/>
    </source>
</evidence>
<dbReference type="AlphaFoldDB" id="A0A2T0SML4"/>
<evidence type="ECO:0000313" key="8">
    <source>
        <dbReference type="EMBL" id="PRY34657.1"/>
    </source>
</evidence>
<dbReference type="EMBL" id="PVTE01000016">
    <property type="protein sequence ID" value="PRY34657.1"/>
    <property type="molecule type" value="Genomic_DNA"/>
</dbReference>
<feature type="transmembrane region" description="Helical" evidence="7">
    <location>
        <begin position="88"/>
        <end position="112"/>
    </location>
</feature>
<dbReference type="EC" id="2.5.1.145" evidence="7"/>
<dbReference type="PROSITE" id="PS01311">
    <property type="entry name" value="LGT"/>
    <property type="match status" value="1"/>
</dbReference>
<proteinExistence type="inferred from homology"/>
<keyword evidence="3 7" id="KW-0808">Transferase</keyword>
<keyword evidence="6 7" id="KW-0472">Membrane</keyword>
<feature type="binding site" evidence="7">
    <location>
        <position position="144"/>
    </location>
    <ligand>
        <name>a 1,2-diacyl-sn-glycero-3-phospho-(1'-sn-glycerol)</name>
        <dbReference type="ChEBI" id="CHEBI:64716"/>
    </ligand>
</feature>
<dbReference type="RefSeq" id="WP_106139270.1">
    <property type="nucleotide sequence ID" value="NZ_PVTE01000016.1"/>
</dbReference>
<keyword evidence="8" id="KW-0449">Lipoprotein</keyword>
<dbReference type="UniPathway" id="UPA00664"/>
<dbReference type="GO" id="GO:0008961">
    <property type="term" value="F:phosphatidylglycerol-prolipoprotein diacylglyceryl transferase activity"/>
    <property type="evidence" value="ECO:0007669"/>
    <property type="project" value="UniProtKB-UniRule"/>
</dbReference>
<evidence type="ECO:0000256" key="2">
    <source>
        <dbReference type="ARBA" id="ARBA00022475"/>
    </source>
</evidence>
<feature type="transmembrane region" description="Helical" evidence="7">
    <location>
        <begin position="124"/>
        <end position="143"/>
    </location>
</feature>
<dbReference type="Proteomes" id="UP000238375">
    <property type="component" value="Unassembled WGS sequence"/>
</dbReference>
<comment type="caution">
    <text evidence="8">The sequence shown here is derived from an EMBL/GenBank/DDBJ whole genome shotgun (WGS) entry which is preliminary data.</text>
</comment>
<reference evidence="8 9" key="1">
    <citation type="submission" date="2018-03" db="EMBL/GenBank/DDBJ databases">
        <title>Genomic Encyclopedia of Archaeal and Bacterial Type Strains, Phase II (KMG-II): from individual species to whole genera.</title>
        <authorList>
            <person name="Goeker M."/>
        </authorList>
    </citation>
    <scope>NUCLEOTIDE SEQUENCE [LARGE SCALE GENOMIC DNA]</scope>
    <source>
        <strain evidence="8 9">DSM 28354</strain>
    </source>
</reference>
<dbReference type="Pfam" id="PF01790">
    <property type="entry name" value="LGT"/>
    <property type="match status" value="1"/>
</dbReference>
<dbReference type="PANTHER" id="PTHR30589:SF0">
    <property type="entry name" value="PHOSPHATIDYLGLYCEROL--PROLIPOPROTEIN DIACYLGLYCERYL TRANSFERASE"/>
    <property type="match status" value="1"/>
</dbReference>
<keyword evidence="5 7" id="KW-1133">Transmembrane helix</keyword>
<feature type="transmembrane region" description="Helical" evidence="7">
    <location>
        <begin position="219"/>
        <end position="237"/>
    </location>
</feature>
<dbReference type="PANTHER" id="PTHR30589">
    <property type="entry name" value="PROLIPOPROTEIN DIACYLGLYCERYL TRANSFERASE"/>
    <property type="match status" value="1"/>
</dbReference>
<keyword evidence="4 7" id="KW-0812">Transmembrane</keyword>
<evidence type="ECO:0000256" key="4">
    <source>
        <dbReference type="ARBA" id="ARBA00022692"/>
    </source>
</evidence>
<comment type="similarity">
    <text evidence="1 7">Belongs to the Lgt family.</text>
</comment>
<dbReference type="GO" id="GO:0005886">
    <property type="term" value="C:plasma membrane"/>
    <property type="evidence" value="ECO:0007669"/>
    <property type="project" value="UniProtKB-SubCell"/>
</dbReference>